<dbReference type="PANTHER" id="PTHR37298">
    <property type="entry name" value="UPF0111 PROTEIN YKAA"/>
    <property type="match status" value="1"/>
</dbReference>
<organism evidence="2 3">
    <name type="scientific">Clostridium frigidicarnis</name>
    <dbReference type="NCBI Taxonomy" id="84698"/>
    <lineage>
        <taxon>Bacteria</taxon>
        <taxon>Bacillati</taxon>
        <taxon>Bacillota</taxon>
        <taxon>Clostridia</taxon>
        <taxon>Eubacteriales</taxon>
        <taxon>Clostridiaceae</taxon>
        <taxon>Clostridium</taxon>
    </lineage>
</organism>
<evidence type="ECO:0000256" key="1">
    <source>
        <dbReference type="ARBA" id="ARBA00008591"/>
    </source>
</evidence>
<dbReference type="InterPro" id="IPR018445">
    <property type="entry name" value="Put_Phosphate_transp_reg"/>
</dbReference>
<dbReference type="PANTHER" id="PTHR37298:SF1">
    <property type="entry name" value="UPF0111 PROTEIN YKAA"/>
    <property type="match status" value="1"/>
</dbReference>
<dbReference type="STRING" id="84698.SAMN04488528_100542"/>
<proteinExistence type="inferred from homology"/>
<keyword evidence="3" id="KW-1185">Reference proteome</keyword>
<dbReference type="Gene3D" id="1.20.58.220">
    <property type="entry name" value="Phosphate transport system protein phou homolog 2, domain 2"/>
    <property type="match status" value="1"/>
</dbReference>
<dbReference type="Proteomes" id="UP000198619">
    <property type="component" value="Unassembled WGS sequence"/>
</dbReference>
<comment type="similarity">
    <text evidence="1">Belongs to the UPF0111 family.</text>
</comment>
<dbReference type="RefSeq" id="WP_090039100.1">
    <property type="nucleotide sequence ID" value="NZ_FOKI01000005.1"/>
</dbReference>
<dbReference type="InterPro" id="IPR052912">
    <property type="entry name" value="UPF0111_domain"/>
</dbReference>
<evidence type="ECO:0000313" key="3">
    <source>
        <dbReference type="Proteomes" id="UP000198619"/>
    </source>
</evidence>
<reference evidence="2 3" key="1">
    <citation type="submission" date="2016-10" db="EMBL/GenBank/DDBJ databases">
        <authorList>
            <person name="de Groot N.N."/>
        </authorList>
    </citation>
    <scope>NUCLEOTIDE SEQUENCE [LARGE SCALE GENOMIC DNA]</scope>
    <source>
        <strain evidence="2 3">DSM 12271</strain>
    </source>
</reference>
<evidence type="ECO:0008006" key="4">
    <source>
        <dbReference type="Google" id="ProtNLM"/>
    </source>
</evidence>
<dbReference type="Pfam" id="PF01865">
    <property type="entry name" value="PhoU_div"/>
    <property type="match status" value="1"/>
</dbReference>
<name>A0A1I0WG81_9CLOT</name>
<sequence>MFNLNPKEDKFYKMFSDASKNVYDAAILLRKSVDFLENKEIEVKDIERLEHKGDSMVHDIIQELNVCFITPIDREDIYAIAKNMDDILDLIDSTMHRFVMFNVDEATNESKVLCDLIVDATRELVDLMNELKLMNKSNNINQKIISINKIENEGDTFFRDTVAKLFRSETDTLTILKWKEIYQMLEDTIDSCERVANIVEGVVMKHA</sequence>
<accession>A0A1I0WG81</accession>
<dbReference type="OrthoDB" id="9797568at2"/>
<dbReference type="InterPro" id="IPR038078">
    <property type="entry name" value="PhoU-like_sf"/>
</dbReference>
<gene>
    <name evidence="2" type="ORF">SAMN04488528_100542</name>
</gene>
<protein>
    <recommendedName>
        <fullName evidence="4">Phosphate transport regulator</fullName>
    </recommendedName>
</protein>
<dbReference type="AlphaFoldDB" id="A0A1I0WG81"/>
<dbReference type="EMBL" id="FOKI01000005">
    <property type="protein sequence ID" value="SFA87218.1"/>
    <property type="molecule type" value="Genomic_DNA"/>
</dbReference>
<evidence type="ECO:0000313" key="2">
    <source>
        <dbReference type="EMBL" id="SFA87218.1"/>
    </source>
</evidence>